<gene>
    <name evidence="1" type="ORF">TL08_24495</name>
</gene>
<sequence length="141" mass="14814">MAVRPSTLGTLLAGAALSVLLVGCSDIQEIGAEAEQIGAELDSASQEFDRAQTCAEALGLGDLSFDVPSPEEAAAAAQERMTELERLATETTDEDVAQGLRDMAASLESAASATAEITPEDVESWTQQQAEQLNQLREICT</sequence>
<dbReference type="AlphaFoldDB" id="A0AAC9HU73"/>
<reference evidence="2" key="1">
    <citation type="submission" date="2016-03" db="EMBL/GenBank/DDBJ databases">
        <title>Complete genome sequence of the type strain Actinoalloteichus hymeniacidonis DSM 45092.</title>
        <authorList>
            <person name="Schaffert L."/>
            <person name="Albersmeier A."/>
            <person name="Winkler A."/>
            <person name="Kalinowski J."/>
            <person name="Zotchev S."/>
            <person name="Ruckert C."/>
        </authorList>
    </citation>
    <scope>NUCLEOTIDE SEQUENCE [LARGE SCALE GENOMIC DNA]</scope>
    <source>
        <strain evidence="2">HPA177(T) (DSM 45092(T))</strain>
    </source>
</reference>
<dbReference type="Proteomes" id="UP000095210">
    <property type="component" value="Chromosome"/>
</dbReference>
<keyword evidence="2" id="KW-1185">Reference proteome</keyword>
<dbReference type="RefSeq" id="WP_069852379.1">
    <property type="nucleotide sequence ID" value="NZ_CP014859.1"/>
</dbReference>
<dbReference type="EMBL" id="CP014859">
    <property type="protein sequence ID" value="AOS65677.1"/>
    <property type="molecule type" value="Genomic_DNA"/>
</dbReference>
<dbReference type="PROSITE" id="PS51257">
    <property type="entry name" value="PROKAR_LIPOPROTEIN"/>
    <property type="match status" value="1"/>
</dbReference>
<accession>A0AAC9HU73</accession>
<name>A0AAC9HU73_9PSEU</name>
<organism evidence="1 2">
    <name type="scientific">Actinoalloteichus hymeniacidonis</name>
    <dbReference type="NCBI Taxonomy" id="340345"/>
    <lineage>
        <taxon>Bacteria</taxon>
        <taxon>Bacillati</taxon>
        <taxon>Actinomycetota</taxon>
        <taxon>Actinomycetes</taxon>
        <taxon>Pseudonocardiales</taxon>
        <taxon>Pseudonocardiaceae</taxon>
        <taxon>Actinoalloteichus</taxon>
    </lineage>
</organism>
<dbReference type="KEGG" id="ahm:TL08_24495"/>
<protein>
    <submittedName>
        <fullName evidence="1">Uncharacterized protein</fullName>
    </submittedName>
</protein>
<evidence type="ECO:0000313" key="1">
    <source>
        <dbReference type="EMBL" id="AOS65677.1"/>
    </source>
</evidence>
<proteinExistence type="predicted"/>
<evidence type="ECO:0000313" key="2">
    <source>
        <dbReference type="Proteomes" id="UP000095210"/>
    </source>
</evidence>